<dbReference type="Pfam" id="PF00071">
    <property type="entry name" value="Ras"/>
    <property type="match status" value="1"/>
</dbReference>
<evidence type="ECO:0000256" key="15">
    <source>
        <dbReference type="ARBA" id="ARBA00037794"/>
    </source>
</evidence>
<dbReference type="Ensembl" id="ENSCPVT00000020550.2">
    <property type="protein sequence ID" value="ENSCPVP00000019668.1"/>
    <property type="gene ID" value="ENSCPVG00000014322.2"/>
</dbReference>
<evidence type="ECO:0000256" key="6">
    <source>
        <dbReference type="ARBA" id="ARBA00022741"/>
    </source>
</evidence>
<dbReference type="GO" id="GO:0003925">
    <property type="term" value="F:G protein activity"/>
    <property type="evidence" value="ECO:0007669"/>
    <property type="project" value="UniProtKB-EC"/>
</dbReference>
<keyword evidence="7" id="KW-0378">Hydrolase</keyword>
<dbReference type="SMART" id="SM00175">
    <property type="entry name" value="RAB"/>
    <property type="match status" value="1"/>
</dbReference>
<name>A0A8C3NDV4_GEOPR</name>
<keyword evidence="4" id="KW-0813">Transport</keyword>
<evidence type="ECO:0000256" key="13">
    <source>
        <dbReference type="ARBA" id="ARBA00023288"/>
    </source>
</evidence>
<keyword evidence="8" id="KW-0460">Magnesium</keyword>
<dbReference type="GO" id="GO:0046872">
    <property type="term" value="F:metal ion binding"/>
    <property type="evidence" value="ECO:0007669"/>
    <property type="project" value="UniProtKB-KW"/>
</dbReference>
<evidence type="ECO:0000256" key="3">
    <source>
        <dbReference type="ARBA" id="ARBA00011984"/>
    </source>
</evidence>
<evidence type="ECO:0000256" key="1">
    <source>
        <dbReference type="ARBA" id="ARBA00001946"/>
    </source>
</evidence>
<evidence type="ECO:0000313" key="19">
    <source>
        <dbReference type="Ensembl" id="ENSCPVP00000019668.1"/>
    </source>
</evidence>
<evidence type="ECO:0000256" key="10">
    <source>
        <dbReference type="ARBA" id="ARBA00023034"/>
    </source>
</evidence>
<dbReference type="NCBIfam" id="TIGR00231">
    <property type="entry name" value="small_GTP"/>
    <property type="match status" value="1"/>
</dbReference>
<dbReference type="InterPro" id="IPR027417">
    <property type="entry name" value="P-loop_NTPase"/>
</dbReference>
<dbReference type="PRINTS" id="PR00449">
    <property type="entry name" value="RASTRNSFRMNG"/>
</dbReference>
<evidence type="ECO:0000256" key="4">
    <source>
        <dbReference type="ARBA" id="ARBA00022448"/>
    </source>
</evidence>
<comment type="similarity">
    <text evidence="2">Belongs to the small GTPase superfamily. Rab family.</text>
</comment>
<dbReference type="FunFam" id="3.40.50.300:FF:000707">
    <property type="entry name" value="RAB36, member RAS oncogene family"/>
    <property type="match status" value="1"/>
</dbReference>
<comment type="function">
    <text evidence="17">The small GTPases Rab are key regulators of intracellular membrane trafficking, from the formation of transport vesicles to their fusion with membranes. Rabs cycle between an inactive GDP-bound form and an active GTP-bound form that is able to recruit to membranes different sets of downstream effectors directly responsible for vesicle formation, movement, tethering and fusion.</text>
</comment>
<evidence type="ECO:0000256" key="9">
    <source>
        <dbReference type="ARBA" id="ARBA00022927"/>
    </source>
</evidence>
<dbReference type="GO" id="GO:0015031">
    <property type="term" value="P:protein transport"/>
    <property type="evidence" value="ECO:0007669"/>
    <property type="project" value="UniProtKB-KW"/>
</dbReference>
<dbReference type="PROSITE" id="PS51419">
    <property type="entry name" value="RAB"/>
    <property type="match status" value="1"/>
</dbReference>
<evidence type="ECO:0000256" key="8">
    <source>
        <dbReference type="ARBA" id="ARBA00022842"/>
    </source>
</evidence>
<dbReference type="SMART" id="SM00173">
    <property type="entry name" value="RAS"/>
    <property type="match status" value="1"/>
</dbReference>
<keyword evidence="5" id="KW-0479">Metal-binding</keyword>
<accession>A0A8C3NDV4</accession>
<evidence type="ECO:0000256" key="16">
    <source>
        <dbReference type="ARBA" id="ARBA00047660"/>
    </source>
</evidence>
<comment type="subcellular location">
    <subcellularLocation>
        <location evidence="15">Golgi apparatus membrane</location>
        <topology evidence="15">Lipid-anchor</topology>
    </subcellularLocation>
</comment>
<reference evidence="19" key="3">
    <citation type="submission" date="2025-09" db="UniProtKB">
        <authorList>
            <consortium name="Ensembl"/>
        </authorList>
    </citation>
    <scope>IDENTIFICATION</scope>
</reference>
<dbReference type="AlphaFoldDB" id="A0A8C3NDV4"/>
<evidence type="ECO:0000256" key="14">
    <source>
        <dbReference type="ARBA" id="ARBA00023289"/>
    </source>
</evidence>
<keyword evidence="9" id="KW-0653">Protein transport</keyword>
<evidence type="ECO:0000256" key="17">
    <source>
        <dbReference type="ARBA" id="ARBA00058763"/>
    </source>
</evidence>
<evidence type="ECO:0000313" key="20">
    <source>
        <dbReference type="Proteomes" id="UP000694382"/>
    </source>
</evidence>
<dbReference type="Proteomes" id="UP000694382">
    <property type="component" value="Chromosome 19"/>
</dbReference>
<dbReference type="GO" id="GO:0000139">
    <property type="term" value="C:Golgi membrane"/>
    <property type="evidence" value="ECO:0007669"/>
    <property type="project" value="UniProtKB-SubCell"/>
</dbReference>
<keyword evidence="11" id="KW-0342">GTP-binding</keyword>
<dbReference type="GO" id="GO:0005525">
    <property type="term" value="F:GTP binding"/>
    <property type="evidence" value="ECO:0007669"/>
    <property type="project" value="UniProtKB-KW"/>
</dbReference>
<comment type="catalytic activity">
    <reaction evidence="16">
        <text>GTP + H2O = GDP + phosphate + H(+)</text>
        <dbReference type="Rhea" id="RHEA:19669"/>
        <dbReference type="ChEBI" id="CHEBI:15377"/>
        <dbReference type="ChEBI" id="CHEBI:15378"/>
        <dbReference type="ChEBI" id="CHEBI:37565"/>
        <dbReference type="ChEBI" id="CHEBI:43474"/>
        <dbReference type="ChEBI" id="CHEBI:58189"/>
        <dbReference type="EC" id="3.6.5.2"/>
    </reaction>
    <physiologicalReaction direction="left-to-right" evidence="16">
        <dbReference type="Rhea" id="RHEA:19670"/>
    </physiologicalReaction>
</comment>
<evidence type="ECO:0000256" key="5">
    <source>
        <dbReference type="ARBA" id="ARBA00022723"/>
    </source>
</evidence>
<evidence type="ECO:0000256" key="12">
    <source>
        <dbReference type="ARBA" id="ARBA00023136"/>
    </source>
</evidence>
<dbReference type="InterPro" id="IPR001806">
    <property type="entry name" value="Small_GTPase"/>
</dbReference>
<organism evidence="19 20">
    <name type="scientific">Geospiza parvula</name>
    <name type="common">Small tree-finch</name>
    <name type="synonym">Camarhynchus parvulus</name>
    <dbReference type="NCBI Taxonomy" id="87175"/>
    <lineage>
        <taxon>Eukaryota</taxon>
        <taxon>Metazoa</taxon>
        <taxon>Chordata</taxon>
        <taxon>Craniata</taxon>
        <taxon>Vertebrata</taxon>
        <taxon>Euteleostomi</taxon>
        <taxon>Archelosauria</taxon>
        <taxon>Archosauria</taxon>
        <taxon>Dinosauria</taxon>
        <taxon>Saurischia</taxon>
        <taxon>Theropoda</taxon>
        <taxon>Coelurosauria</taxon>
        <taxon>Aves</taxon>
        <taxon>Neognathae</taxon>
        <taxon>Neoaves</taxon>
        <taxon>Telluraves</taxon>
        <taxon>Australaves</taxon>
        <taxon>Passeriformes</taxon>
        <taxon>Thraupidae</taxon>
        <taxon>Camarhynchus</taxon>
    </lineage>
</organism>
<keyword evidence="13" id="KW-0449">Lipoprotein</keyword>
<protein>
    <recommendedName>
        <fullName evidence="18">Ras-related protein Rab-36</fullName>
        <ecNumber evidence="3">3.6.5.2</ecNumber>
    </recommendedName>
</protein>
<dbReference type="Gene3D" id="3.40.50.300">
    <property type="entry name" value="P-loop containing nucleotide triphosphate hydrolases"/>
    <property type="match status" value="1"/>
</dbReference>
<evidence type="ECO:0000256" key="18">
    <source>
        <dbReference type="ARBA" id="ARBA00067830"/>
    </source>
</evidence>
<evidence type="ECO:0000256" key="7">
    <source>
        <dbReference type="ARBA" id="ARBA00022801"/>
    </source>
</evidence>
<dbReference type="InterPro" id="IPR005225">
    <property type="entry name" value="Small_GTP-bd"/>
</dbReference>
<evidence type="ECO:0000256" key="11">
    <source>
        <dbReference type="ARBA" id="ARBA00023134"/>
    </source>
</evidence>
<keyword evidence="14" id="KW-0636">Prenylation</keyword>
<keyword evidence="6" id="KW-0547">Nucleotide-binding</keyword>
<dbReference type="SMART" id="SM00174">
    <property type="entry name" value="RHO"/>
    <property type="match status" value="1"/>
</dbReference>
<keyword evidence="10" id="KW-0333">Golgi apparatus</keyword>
<dbReference type="PANTHER" id="PTHR47977">
    <property type="entry name" value="RAS-RELATED PROTEIN RAB"/>
    <property type="match status" value="1"/>
</dbReference>
<comment type="cofactor">
    <cofactor evidence="1">
        <name>Mg(2+)</name>
        <dbReference type="ChEBI" id="CHEBI:18420"/>
    </cofactor>
</comment>
<keyword evidence="20" id="KW-1185">Reference proteome</keyword>
<keyword evidence="12" id="KW-0472">Membrane</keyword>
<dbReference type="EC" id="3.6.5.2" evidence="3"/>
<proteinExistence type="inferred from homology"/>
<reference evidence="19" key="1">
    <citation type="submission" date="2020-02" db="EMBL/GenBank/DDBJ databases">
        <authorList>
            <person name="Enbody D E."/>
            <person name="Pettersson E M."/>
        </authorList>
    </citation>
    <scope>NUCLEOTIDE SEQUENCE [LARGE SCALE GENOMIC DNA]</scope>
</reference>
<dbReference type="SUPFAM" id="SSF52540">
    <property type="entry name" value="P-loop containing nucleoside triphosphate hydrolases"/>
    <property type="match status" value="1"/>
</dbReference>
<reference evidence="19" key="2">
    <citation type="submission" date="2025-08" db="UniProtKB">
        <authorList>
            <consortium name="Ensembl"/>
        </authorList>
    </citation>
    <scope>IDENTIFICATION</scope>
</reference>
<dbReference type="InterPro" id="IPR050227">
    <property type="entry name" value="Rab"/>
</dbReference>
<evidence type="ECO:0000256" key="2">
    <source>
        <dbReference type="ARBA" id="ARBA00006270"/>
    </source>
</evidence>
<sequence>MNVLAPVRRDRVIAELPAVRGGPASPGLSPPSPALTPLSLFVPSQCFRKEAALHARPAFHPTVASACREQRTGTVGFKISKIIVVGDLSVGKTCLINRFCKDTFDKNYKATIGVDFEMERFEVLGVPFSLQLWDTAGQERFKCIASTYYRGAQAIVIVFDVNDVGSLEHTRQWLADALKENDPSNVILFLVGSKKDLSVSVTPSLWANRAPAVPVTHPCPAWLADPGPVQPDGEGRSQGGPGDAGRVLGCVLTHWGERAGFLLPSGGADL</sequence>